<dbReference type="SUPFAM" id="SSF117281">
    <property type="entry name" value="Kelch motif"/>
    <property type="match status" value="1"/>
</dbReference>
<dbReference type="SMART" id="SM00875">
    <property type="entry name" value="BACK"/>
    <property type="match status" value="1"/>
</dbReference>
<dbReference type="Gene3D" id="3.30.710.10">
    <property type="entry name" value="Potassium Channel Kv1.1, Chain A"/>
    <property type="match status" value="1"/>
</dbReference>
<reference evidence="4 5" key="1">
    <citation type="submission" date="2022-05" db="EMBL/GenBank/DDBJ databases">
        <authorList>
            <consortium name="Genoscope - CEA"/>
            <person name="William W."/>
        </authorList>
    </citation>
    <scope>NUCLEOTIDE SEQUENCE [LARGE SCALE GENOMIC DNA]</scope>
</reference>
<evidence type="ECO:0000256" key="1">
    <source>
        <dbReference type="ARBA" id="ARBA00022441"/>
    </source>
</evidence>
<dbReference type="Pfam" id="PF07707">
    <property type="entry name" value="BACK"/>
    <property type="match status" value="1"/>
</dbReference>
<dbReference type="PANTHER" id="PTHR45632">
    <property type="entry name" value="LD33804P"/>
    <property type="match status" value="1"/>
</dbReference>
<dbReference type="InterPro" id="IPR006652">
    <property type="entry name" value="Kelch_1"/>
</dbReference>
<dbReference type="PIRSF" id="PIRSF037037">
    <property type="entry name" value="Kelch-like_protein_gigaxonin"/>
    <property type="match status" value="1"/>
</dbReference>
<dbReference type="Gene3D" id="1.25.40.420">
    <property type="match status" value="1"/>
</dbReference>
<feature type="non-terminal residue" evidence="4">
    <location>
        <position position="1"/>
    </location>
</feature>
<dbReference type="Pfam" id="PF24981">
    <property type="entry name" value="Beta-prop_ATRN-LZTR1"/>
    <property type="match status" value="1"/>
</dbReference>
<dbReference type="InterPro" id="IPR017096">
    <property type="entry name" value="BTB-kelch_protein"/>
</dbReference>
<dbReference type="InterPro" id="IPR011333">
    <property type="entry name" value="SKP1/BTB/POZ_sf"/>
</dbReference>
<keyword evidence="1" id="KW-0880">Kelch repeat</keyword>
<dbReference type="InterPro" id="IPR015915">
    <property type="entry name" value="Kelch-typ_b-propeller"/>
</dbReference>
<keyword evidence="2" id="KW-0677">Repeat</keyword>
<proteinExistence type="predicted"/>
<dbReference type="CDD" id="cd18186">
    <property type="entry name" value="BTB_POZ_ZBTB_KLHL-like"/>
    <property type="match status" value="1"/>
</dbReference>
<sequence length="636" mass="72799">HKRSYNSAYDSDSVAGEPLYQPFSPMSGQHQFSPNNYPYIIERKVFSCHLDLYIDFMMSCLSWGPMQESDMQQFCVEMMKRLDVQRRNEQFCDVVLEVGSGNDQARFKAHRIVLCAGSPFFYNALNSDMKEKKEGVIRLENTSKAVMEELLEYLYTGHVDVTQRNAFDLLEIADFFVIPSLKAESNKFIARTLSSSNCLMAYYSAVKYQCTELQMAARNFICENFMSVVVQEDFLNLSMEEVKEWISSDEIRVTGEEDVFQVIVKWLEGKGCVERKTFFELFRHVRLVHMSRNSVFKEILRHPLVRDDNTCTAFVLDAMEDVSSGSEECYFAQSPRNCLKTAEDCLVITRKNLTVCYLPTENRWYELAHQSENIYLYTMSACHGKLYINNGENRQIERYDPAVNSWAPVTLYGDGPLPLRGVALVNFQGFLYVIGGKIGNEPANCVHRYNPDTNLWQEVAPMSISRSELSAVADKDTMYVIGGRTEHQLLDVVEKFDVKTKSWCRVASILEKKTRPHGVLLRGKVFLFGGLMSLNNYSSELFSSIIEVYDPVSNTWTAIQSTSAPKRCFNATSFKGAVFVTGLWDQESSDGYFLRVYDIDKNEWAPCAMFPYIYYPGAMAALRIPKEILKTCKVLA</sequence>
<dbReference type="PANTHER" id="PTHR45632:SF30">
    <property type="entry name" value="BTB DOMAIN-CONTAINING PROTEIN"/>
    <property type="match status" value="1"/>
</dbReference>
<dbReference type="Gene3D" id="2.120.10.80">
    <property type="entry name" value="Kelch-type beta propeller"/>
    <property type="match status" value="1"/>
</dbReference>
<dbReference type="Proteomes" id="UP001159405">
    <property type="component" value="Unassembled WGS sequence"/>
</dbReference>
<dbReference type="InterPro" id="IPR011705">
    <property type="entry name" value="BACK"/>
</dbReference>
<dbReference type="InterPro" id="IPR056737">
    <property type="entry name" value="Beta-prop_ATRN-MKLN-like"/>
</dbReference>
<protein>
    <recommendedName>
        <fullName evidence="3">BTB domain-containing protein</fullName>
    </recommendedName>
</protein>
<comment type="caution">
    <text evidence="4">The sequence shown here is derived from an EMBL/GenBank/DDBJ whole genome shotgun (WGS) entry which is preliminary data.</text>
</comment>
<dbReference type="SUPFAM" id="SSF54695">
    <property type="entry name" value="POZ domain"/>
    <property type="match status" value="1"/>
</dbReference>
<gene>
    <name evidence="4" type="ORF">PLOB_00017504</name>
</gene>
<name>A0ABN8RD30_9CNID</name>
<accession>A0ABN8RD30</accession>
<dbReference type="SMART" id="SM00612">
    <property type="entry name" value="Kelch"/>
    <property type="match status" value="3"/>
</dbReference>
<dbReference type="PROSITE" id="PS50097">
    <property type="entry name" value="BTB"/>
    <property type="match status" value="1"/>
</dbReference>
<dbReference type="Pfam" id="PF00651">
    <property type="entry name" value="BTB"/>
    <property type="match status" value="1"/>
</dbReference>
<dbReference type="EMBL" id="CALNXK010000209">
    <property type="protein sequence ID" value="CAH3176148.1"/>
    <property type="molecule type" value="Genomic_DNA"/>
</dbReference>
<dbReference type="InterPro" id="IPR000210">
    <property type="entry name" value="BTB/POZ_dom"/>
</dbReference>
<evidence type="ECO:0000313" key="4">
    <source>
        <dbReference type="EMBL" id="CAH3176148.1"/>
    </source>
</evidence>
<evidence type="ECO:0000259" key="3">
    <source>
        <dbReference type="PROSITE" id="PS50097"/>
    </source>
</evidence>
<evidence type="ECO:0000256" key="2">
    <source>
        <dbReference type="ARBA" id="ARBA00022737"/>
    </source>
</evidence>
<keyword evidence="5" id="KW-1185">Reference proteome</keyword>
<dbReference type="SMART" id="SM00225">
    <property type="entry name" value="BTB"/>
    <property type="match status" value="1"/>
</dbReference>
<feature type="domain" description="BTB" evidence="3">
    <location>
        <begin position="92"/>
        <end position="163"/>
    </location>
</feature>
<evidence type="ECO:0000313" key="5">
    <source>
        <dbReference type="Proteomes" id="UP001159405"/>
    </source>
</evidence>
<organism evidence="4 5">
    <name type="scientific">Porites lobata</name>
    <dbReference type="NCBI Taxonomy" id="104759"/>
    <lineage>
        <taxon>Eukaryota</taxon>
        <taxon>Metazoa</taxon>
        <taxon>Cnidaria</taxon>
        <taxon>Anthozoa</taxon>
        <taxon>Hexacorallia</taxon>
        <taxon>Scleractinia</taxon>
        <taxon>Fungiina</taxon>
        <taxon>Poritidae</taxon>
        <taxon>Porites</taxon>
    </lineage>
</organism>